<keyword evidence="2" id="KW-1185">Reference proteome</keyword>
<protein>
    <submittedName>
        <fullName evidence="1">Uncharacterized protein</fullName>
    </submittedName>
</protein>
<dbReference type="OrthoDB" id="10450626at2759"/>
<name>I3EIH0_NEMP3</name>
<evidence type="ECO:0000313" key="2">
    <source>
        <dbReference type="Proteomes" id="UP000002872"/>
    </source>
</evidence>
<dbReference type="HOGENOM" id="CLU_009683_3_0_1"/>
<dbReference type="VEuPathDB" id="MicrosporidiaDB:NEQG_00836"/>
<accession>I3EIH0</accession>
<proteinExistence type="predicted"/>
<evidence type="ECO:0000313" key="1">
    <source>
        <dbReference type="EMBL" id="EIJ89017.1"/>
    </source>
</evidence>
<dbReference type="InParanoid" id="I3EIH0"/>
<dbReference type="AlphaFoldDB" id="I3EIH0"/>
<dbReference type="EMBL" id="GL870877">
    <property type="protein sequence ID" value="EIJ89017.1"/>
    <property type="molecule type" value="Genomic_DNA"/>
</dbReference>
<organism evidence="1 2">
    <name type="scientific">Nematocida parisii (strain ERTm3)</name>
    <name type="common">Nematode killer fungus</name>
    <dbReference type="NCBI Taxonomy" id="935791"/>
    <lineage>
        <taxon>Eukaryota</taxon>
        <taxon>Fungi</taxon>
        <taxon>Fungi incertae sedis</taxon>
        <taxon>Microsporidia</taxon>
        <taxon>Nematocida</taxon>
    </lineage>
</organism>
<dbReference type="Proteomes" id="UP000002872">
    <property type="component" value="Unassembled WGS sequence"/>
</dbReference>
<gene>
    <name evidence="1" type="ORF">NEQG_00836</name>
</gene>
<reference evidence="1" key="1">
    <citation type="submission" date="2011-01" db="EMBL/GenBank/DDBJ databases">
        <title>The Genome Sequence of Nematocida parisii strain ERTm3.</title>
        <authorList>
            <consortium name="The Broad Institute Genome Sequencing Platform"/>
            <consortium name="The Broad Institute Genome Sequencing Center for Infectious Disease"/>
            <person name="Cuomo C."/>
            <person name="Troemel E."/>
            <person name="Young S.K."/>
            <person name="Zeng Q."/>
            <person name="Gargeya S."/>
            <person name="Fitzgerald M."/>
            <person name="Haas B."/>
            <person name="Abouelleil A."/>
            <person name="Alvarado L."/>
            <person name="Arachchi H.M."/>
            <person name="Berlin A."/>
            <person name="Chapman S.B."/>
            <person name="Gearin G."/>
            <person name="Goldberg J."/>
            <person name="Griggs A."/>
            <person name="Gujja S."/>
            <person name="Hansen M."/>
            <person name="Heiman D."/>
            <person name="Howarth C."/>
            <person name="Larimer J."/>
            <person name="Lui A."/>
            <person name="MacDonald P.J.P."/>
            <person name="McCowen C."/>
            <person name="Montmayeur A."/>
            <person name="Murphy C."/>
            <person name="Neiman D."/>
            <person name="Pearson M."/>
            <person name="Priest M."/>
            <person name="Roberts A."/>
            <person name="Saif S."/>
            <person name="Shea T."/>
            <person name="Sisk P."/>
            <person name="Stolte C."/>
            <person name="Sykes S."/>
            <person name="Wortman J."/>
            <person name="Nusbaum C."/>
            <person name="Birren B."/>
        </authorList>
    </citation>
    <scope>NUCLEOTIDE SEQUENCE</scope>
    <source>
        <strain evidence="1">ERTm3</strain>
    </source>
</reference>
<sequence>MQRLKNKKVPFILQGIKYIMLCAVIIHTVQGNCTMEELTIIVTNPFLKVNTKNTELSKTYCINPDSALNLVFGYIHHRLKYIFNKRFYSSEIDIHYKILQKRLEQIQNSIKRDSYKDTAEQKLNETPLDVYLYKYNRVFIKLFPSHYMGLSINSSDYNTFTWFLKHRMVYKKSSYILAILLLLSEGLDLPVIFTNNKNSTVILEEVIINNKMCFNINTIIISKSIHSYEHISLQLYEKELKEIIEFFMKYKNTYYTNNKNLFGVGYYDEFKSGSILNTTVFLIQSYIYMFLNTVNDIQKFNYSVYEILYKYIKHNKECGGNIKNLLIAQRIFNRYFIPRNKKNKRNSMAYIDRINKLNAIIEKFKEKAIKRRITTELNIQEVQNSIKKRISKLDSENTSIENMINRILLVFSLLSYNSKKGKYNPDSIHNMPYEISHFFDILGSPAYACNYNLYKKWQEYFYSGYNKKYLSKNIKSTYNYKDDSNSYINKIYNEYININVHGLIQSKTIKTLIAKHSKLLSTLSAVKKSVFSSIINQFTPKELKNFRCVDLYKSHCLIESSLNPRIKTHPNLSIIFMSYEDLLNDFDSDTSAEWNGIVNNYENSKYPPSQNILYMKFLLENYITKTFSKPTVAQNEVVNNILNILNILKIRENSRDKSTNCLLIQGNIENTKYKNSLLFSILLYSIFSKTKTDSKLKKFYSNVVGSISFPENNSNINLNEYLEIFQFKENIEYLPNINIEYYTKCKYIIDLYSTSIIYTYIDNINTSAEAIVNYIIKWLSSYRNSSDYILVIDRLSDKNLFLKITENNPEENIRKITDKLKEISPNIKFYIELLWLCISLANNSDTVSILYKSININDTFVFLRINNRIIKNEFIKVKPLFKKMLRSENTEYDLNKLNSIITVLEIYSI</sequence>